<dbReference type="InterPro" id="IPR059000">
    <property type="entry name" value="ATPase_P-type_domA"/>
</dbReference>
<dbReference type="GO" id="GO:0043682">
    <property type="term" value="F:P-type divalent copper transporter activity"/>
    <property type="evidence" value="ECO:0007669"/>
    <property type="project" value="TreeGrafter"/>
</dbReference>
<dbReference type="GO" id="GO:0005886">
    <property type="term" value="C:plasma membrane"/>
    <property type="evidence" value="ECO:0007669"/>
    <property type="project" value="UniProtKB-SubCell"/>
</dbReference>
<comment type="catalytic activity">
    <reaction evidence="20">
        <text>Cu(+)(in) + ATP + H2O = Cu(+)(out) + ADP + phosphate + H(+)</text>
        <dbReference type="Rhea" id="RHEA:25792"/>
        <dbReference type="ChEBI" id="CHEBI:15377"/>
        <dbReference type="ChEBI" id="CHEBI:15378"/>
        <dbReference type="ChEBI" id="CHEBI:30616"/>
        <dbReference type="ChEBI" id="CHEBI:43474"/>
        <dbReference type="ChEBI" id="CHEBI:49552"/>
        <dbReference type="ChEBI" id="CHEBI:456216"/>
        <dbReference type="EC" id="7.2.2.8"/>
    </reaction>
</comment>
<keyword evidence="15" id="KW-0186">Copper</keyword>
<feature type="domain" description="HMA" evidence="22">
    <location>
        <begin position="2"/>
        <end position="68"/>
    </location>
</feature>
<evidence type="ECO:0000313" key="24">
    <source>
        <dbReference type="Proteomes" id="UP000461768"/>
    </source>
</evidence>
<dbReference type="InterPro" id="IPR017969">
    <property type="entry name" value="Heavy-metal-associated_CS"/>
</dbReference>
<feature type="transmembrane region" description="Helical" evidence="21">
    <location>
        <begin position="162"/>
        <end position="181"/>
    </location>
</feature>
<feature type="transmembrane region" description="Helical" evidence="21">
    <location>
        <begin position="450"/>
        <end position="473"/>
    </location>
</feature>
<dbReference type="PRINTS" id="PR00942">
    <property type="entry name" value="CUATPASEI"/>
</dbReference>
<dbReference type="InterPro" id="IPR036412">
    <property type="entry name" value="HAD-like_sf"/>
</dbReference>
<keyword evidence="14 21" id="KW-1133">Transmembrane helix</keyword>
<dbReference type="Pfam" id="PF00702">
    <property type="entry name" value="Hydrolase"/>
    <property type="match status" value="1"/>
</dbReference>
<keyword evidence="16" id="KW-0406">Ion transport</keyword>
<dbReference type="GO" id="GO:0140581">
    <property type="term" value="F:P-type monovalent copper transporter activity"/>
    <property type="evidence" value="ECO:0007669"/>
    <property type="project" value="UniProtKB-EC"/>
</dbReference>
<feature type="transmembrane region" description="Helical" evidence="21">
    <location>
        <begin position="423"/>
        <end position="444"/>
    </location>
</feature>
<evidence type="ECO:0000256" key="2">
    <source>
        <dbReference type="ARBA" id="ARBA00006024"/>
    </source>
</evidence>
<name>A0A7V7QJF8_9FIRM</name>
<keyword evidence="17 21" id="KW-0472">Membrane</keyword>
<keyword evidence="9 21" id="KW-0547">Nucleotide-binding</keyword>
<keyword evidence="6 21" id="KW-0812">Transmembrane</keyword>
<dbReference type="CDD" id="cd02094">
    <property type="entry name" value="P-type_ATPase_Cu-like"/>
    <property type="match status" value="1"/>
</dbReference>
<keyword evidence="5" id="KW-0813">Transport</keyword>
<dbReference type="GO" id="GO:0016887">
    <property type="term" value="F:ATP hydrolysis activity"/>
    <property type="evidence" value="ECO:0007669"/>
    <property type="project" value="InterPro"/>
</dbReference>
<dbReference type="SUPFAM" id="SSF81665">
    <property type="entry name" value="Calcium ATPase, transmembrane domain M"/>
    <property type="match status" value="1"/>
</dbReference>
<dbReference type="GO" id="GO:0055070">
    <property type="term" value="P:copper ion homeostasis"/>
    <property type="evidence" value="ECO:0007669"/>
    <property type="project" value="TreeGrafter"/>
</dbReference>
<dbReference type="Pfam" id="PF00122">
    <property type="entry name" value="E1-E2_ATPase"/>
    <property type="match status" value="1"/>
</dbReference>
<evidence type="ECO:0000256" key="7">
    <source>
        <dbReference type="ARBA" id="ARBA00022723"/>
    </source>
</evidence>
<keyword evidence="13" id="KW-1278">Translocase</keyword>
<evidence type="ECO:0000256" key="19">
    <source>
        <dbReference type="ARBA" id="ARBA00033239"/>
    </source>
</evidence>
<proteinExistence type="inferred from homology"/>
<dbReference type="SUPFAM" id="SSF56784">
    <property type="entry name" value="HAD-like"/>
    <property type="match status" value="1"/>
</dbReference>
<comment type="caution">
    <text evidence="23">The sequence shown here is derived from an EMBL/GenBank/DDBJ whole genome shotgun (WGS) entry which is preliminary data.</text>
</comment>
<evidence type="ECO:0000256" key="15">
    <source>
        <dbReference type="ARBA" id="ARBA00023008"/>
    </source>
</evidence>
<dbReference type="GO" id="GO:0005507">
    <property type="term" value="F:copper ion binding"/>
    <property type="evidence" value="ECO:0007669"/>
    <property type="project" value="InterPro"/>
</dbReference>
<evidence type="ECO:0000256" key="9">
    <source>
        <dbReference type="ARBA" id="ARBA00022741"/>
    </source>
</evidence>
<dbReference type="CDD" id="cd00371">
    <property type="entry name" value="HMA"/>
    <property type="match status" value="2"/>
</dbReference>
<dbReference type="RefSeq" id="WP_151146836.1">
    <property type="nucleotide sequence ID" value="NZ_WAGX01000006.1"/>
</dbReference>
<dbReference type="EMBL" id="WAGX01000006">
    <property type="protein sequence ID" value="KAB1436565.1"/>
    <property type="molecule type" value="Genomic_DNA"/>
</dbReference>
<evidence type="ECO:0000256" key="13">
    <source>
        <dbReference type="ARBA" id="ARBA00022967"/>
    </source>
</evidence>
<accession>A0A7V7QJF8</accession>
<evidence type="ECO:0000256" key="5">
    <source>
        <dbReference type="ARBA" id="ARBA00022448"/>
    </source>
</evidence>
<evidence type="ECO:0000256" key="11">
    <source>
        <dbReference type="ARBA" id="ARBA00022840"/>
    </source>
</evidence>
<evidence type="ECO:0000256" key="1">
    <source>
        <dbReference type="ARBA" id="ARBA00004651"/>
    </source>
</evidence>
<evidence type="ECO:0000256" key="12">
    <source>
        <dbReference type="ARBA" id="ARBA00022842"/>
    </source>
</evidence>
<evidence type="ECO:0000256" key="4">
    <source>
        <dbReference type="ARBA" id="ARBA00015102"/>
    </source>
</evidence>
<keyword evidence="21" id="KW-1003">Cell membrane</keyword>
<dbReference type="Gene3D" id="3.40.50.1000">
    <property type="entry name" value="HAD superfamily/HAD-like"/>
    <property type="match status" value="1"/>
</dbReference>
<evidence type="ECO:0000256" key="18">
    <source>
        <dbReference type="ARBA" id="ARBA00029719"/>
    </source>
</evidence>
<keyword evidence="12" id="KW-0460">Magnesium</keyword>
<dbReference type="PRINTS" id="PR00119">
    <property type="entry name" value="CATATPASE"/>
</dbReference>
<dbReference type="Gene3D" id="3.30.70.100">
    <property type="match status" value="2"/>
</dbReference>
<dbReference type="OrthoDB" id="9813266at2"/>
<dbReference type="InterPro" id="IPR023299">
    <property type="entry name" value="ATPase_P-typ_cyto_dom_N"/>
</dbReference>
<dbReference type="FunFam" id="3.40.50.1000:FF:000031">
    <property type="entry name" value="Probable copper-transporting ATPase HMA5"/>
    <property type="match status" value="1"/>
</dbReference>
<evidence type="ECO:0000256" key="6">
    <source>
        <dbReference type="ARBA" id="ARBA00022692"/>
    </source>
</evidence>
<dbReference type="Pfam" id="PF00403">
    <property type="entry name" value="HMA"/>
    <property type="match status" value="2"/>
</dbReference>
<dbReference type="SUPFAM" id="SSF55008">
    <property type="entry name" value="HMA, heavy metal-associated domain"/>
    <property type="match status" value="2"/>
</dbReference>
<comment type="similarity">
    <text evidence="2 21">Belongs to the cation transport ATPase (P-type) (TC 3.A.3) family. Type IB subfamily.</text>
</comment>
<keyword evidence="7 21" id="KW-0479">Metal-binding</keyword>
<dbReference type="SFLD" id="SFLDG00002">
    <property type="entry name" value="C1.7:_P-type_atpase_like"/>
    <property type="match status" value="1"/>
</dbReference>
<dbReference type="PROSITE" id="PS01047">
    <property type="entry name" value="HMA_1"/>
    <property type="match status" value="2"/>
</dbReference>
<keyword evidence="10" id="KW-0187">Copper transport</keyword>
<evidence type="ECO:0000313" key="23">
    <source>
        <dbReference type="EMBL" id="KAB1436565.1"/>
    </source>
</evidence>
<feature type="domain" description="HMA" evidence="22">
    <location>
        <begin position="74"/>
        <end position="140"/>
    </location>
</feature>
<keyword evidence="11 21" id="KW-0067">ATP-binding</keyword>
<feature type="transmembrane region" description="Helical" evidence="21">
    <location>
        <begin position="794"/>
        <end position="813"/>
    </location>
</feature>
<sequence length="828" mass="88305">MDNQVLNIRGMTCAACAQRIEKTVRKLSGIEQASVNLASEKLFVSYDENSLSLTTIKDAVAKIGYEVVEKTNSSNITIPIGGMTCAACAKRVEKGIQKLDGIANVSVNFATEKATISYDPQTVRISTIKETIEKIGYKALEINKKDAADEDRARKQKEIKLLWTKFIISAIFSIPLLYIAMAPMIKVVKLPFPAGIDPMQFPLIYALIELILVAPVIMVGYKFYTIGFKALLQRSPNMDSLIAIGTTAAVIYSLYNTWQITIGHFEAVDALYYETAGVIITLILLGKSLEAVSKGRTSEAIKKLMGLAPKTAIIIQDNQEKEIPIDEVEIGDIIVVKPGAKIPVDGTVLEGHTSIDESMLTGESMPVDKKSGDPVYTASLNTTGTIRFKAEKVGSDTALAQIIKLVEDAQGSKAPIAQMADIVSGYFVPVVCIIALLSGIAWYFGSGGDIKFALTIFISVLVIACPCALGLATPTAIMVGTGKGAENGILIKGGEALETAHKINTIVFDKTGTITEGKPTVTDVLATGEINKDYLLQLTASAEKGSEHPLGQAIVNGAKEKGLDLLFVEDFNSLTGRGIEAKINSLLVLAGNRKLMEERNISLSALETDSDRLAEEGKTPMYVAIDGKLAGIIAVADVVKPSSKAAIESLHKMGIEVAMITGDNKKTAAAIAKQVGIDRVLAEVLPQDKSNEVKKLQMDGLKVAMVGDGINDAPALAQADIGIAIGSGTDVAMESADIVLMHSDLMDVPTAIQLSKKTIRNIKENLFWAFGYNVIGIPIAAGVLHLFGGPLLNPIFAAAAMSLSSVSVLTNALRLKRFKASHQVKVGV</sequence>
<feature type="transmembrane region" description="Helical" evidence="21">
    <location>
        <begin position="766"/>
        <end position="788"/>
    </location>
</feature>
<feature type="transmembrane region" description="Helical" evidence="21">
    <location>
        <begin position="241"/>
        <end position="258"/>
    </location>
</feature>
<dbReference type="NCBIfam" id="TIGR01494">
    <property type="entry name" value="ATPase_P-type"/>
    <property type="match status" value="1"/>
</dbReference>
<dbReference type="NCBIfam" id="TIGR01511">
    <property type="entry name" value="ATPase-IB1_Cu"/>
    <property type="match status" value="1"/>
</dbReference>
<dbReference type="SUPFAM" id="SSF81653">
    <property type="entry name" value="Calcium ATPase, transduction domain A"/>
    <property type="match status" value="1"/>
</dbReference>
<comment type="subcellular location">
    <subcellularLocation>
        <location evidence="1">Cell membrane</location>
        <topology evidence="1">Multi-pass membrane protein</topology>
    </subcellularLocation>
</comment>
<keyword evidence="24" id="KW-1185">Reference proteome</keyword>
<dbReference type="InterPro" id="IPR023214">
    <property type="entry name" value="HAD_sf"/>
</dbReference>
<dbReference type="Gene3D" id="3.40.1110.10">
    <property type="entry name" value="Calcium-transporting ATPase, cytoplasmic domain N"/>
    <property type="match status" value="1"/>
</dbReference>
<dbReference type="InterPro" id="IPR044492">
    <property type="entry name" value="P_typ_ATPase_HD_dom"/>
</dbReference>
<dbReference type="PROSITE" id="PS50846">
    <property type="entry name" value="HMA_2"/>
    <property type="match status" value="2"/>
</dbReference>
<evidence type="ECO:0000256" key="17">
    <source>
        <dbReference type="ARBA" id="ARBA00023136"/>
    </source>
</evidence>
<dbReference type="PROSITE" id="PS00154">
    <property type="entry name" value="ATPASE_E1_E2"/>
    <property type="match status" value="1"/>
</dbReference>
<dbReference type="NCBIfam" id="TIGR00003">
    <property type="entry name" value="copper ion binding protein"/>
    <property type="match status" value="2"/>
</dbReference>
<dbReference type="PANTHER" id="PTHR43520:SF8">
    <property type="entry name" value="P-TYPE CU(+) TRANSPORTER"/>
    <property type="match status" value="1"/>
</dbReference>
<evidence type="ECO:0000256" key="10">
    <source>
        <dbReference type="ARBA" id="ARBA00022796"/>
    </source>
</evidence>
<dbReference type="PANTHER" id="PTHR43520">
    <property type="entry name" value="ATP7, ISOFORM B"/>
    <property type="match status" value="1"/>
</dbReference>
<dbReference type="InterPro" id="IPR008250">
    <property type="entry name" value="ATPase_P-typ_transduc_dom_A_sf"/>
</dbReference>
<dbReference type="InterPro" id="IPR018303">
    <property type="entry name" value="ATPase_P-typ_P_site"/>
</dbReference>
<evidence type="ECO:0000256" key="14">
    <source>
        <dbReference type="ARBA" id="ARBA00022989"/>
    </source>
</evidence>
<dbReference type="GO" id="GO:0005524">
    <property type="term" value="F:ATP binding"/>
    <property type="evidence" value="ECO:0007669"/>
    <property type="project" value="UniProtKB-UniRule"/>
</dbReference>
<dbReference type="AlphaFoldDB" id="A0A7V7QJF8"/>
<dbReference type="FunFam" id="2.70.150.10:FF:000002">
    <property type="entry name" value="Copper-transporting ATPase 1, putative"/>
    <property type="match status" value="1"/>
</dbReference>
<evidence type="ECO:0000256" key="8">
    <source>
        <dbReference type="ARBA" id="ARBA00022737"/>
    </source>
</evidence>
<dbReference type="SFLD" id="SFLDF00027">
    <property type="entry name" value="p-type_atpase"/>
    <property type="match status" value="1"/>
</dbReference>
<dbReference type="FunFam" id="3.30.70.100:FF:000005">
    <property type="entry name" value="Copper-exporting P-type ATPase A"/>
    <property type="match status" value="2"/>
</dbReference>
<gene>
    <name evidence="23" type="ORF">F7O84_14485</name>
</gene>
<evidence type="ECO:0000256" key="20">
    <source>
        <dbReference type="ARBA" id="ARBA00049289"/>
    </source>
</evidence>
<feature type="transmembrane region" description="Helical" evidence="21">
    <location>
        <begin position="201"/>
        <end position="221"/>
    </location>
</feature>
<dbReference type="EC" id="7.2.2.8" evidence="3"/>
<keyword evidence="8" id="KW-0677">Repeat</keyword>
<dbReference type="Proteomes" id="UP000461768">
    <property type="component" value="Unassembled WGS sequence"/>
</dbReference>
<dbReference type="PRINTS" id="PR00943">
    <property type="entry name" value="CUATPASE"/>
</dbReference>
<dbReference type="Gene3D" id="2.70.150.10">
    <property type="entry name" value="Calcium-transporting ATPase, cytoplasmic transduction domain A"/>
    <property type="match status" value="1"/>
</dbReference>
<evidence type="ECO:0000256" key="21">
    <source>
        <dbReference type="RuleBase" id="RU362081"/>
    </source>
</evidence>
<dbReference type="InterPro" id="IPR027256">
    <property type="entry name" value="P-typ_ATPase_IB"/>
</dbReference>
<evidence type="ECO:0000256" key="16">
    <source>
        <dbReference type="ARBA" id="ARBA00023065"/>
    </source>
</evidence>
<dbReference type="InterPro" id="IPR006122">
    <property type="entry name" value="HMA_Cu_ion-bd"/>
</dbReference>
<dbReference type="InterPro" id="IPR001757">
    <property type="entry name" value="P_typ_ATPase"/>
</dbReference>
<feature type="transmembrane region" description="Helical" evidence="21">
    <location>
        <begin position="270"/>
        <end position="286"/>
    </location>
</feature>
<reference evidence="23 24" key="1">
    <citation type="submission" date="2019-09" db="EMBL/GenBank/DDBJ databases">
        <authorList>
            <person name="Valk L.C."/>
        </authorList>
    </citation>
    <scope>NUCLEOTIDE SEQUENCE [LARGE SCALE GENOMIC DNA]</scope>
    <source>
        <strain evidence="23">GalUA</strain>
    </source>
</reference>
<dbReference type="InterPro" id="IPR006121">
    <property type="entry name" value="HMA_dom"/>
</dbReference>
<evidence type="ECO:0000259" key="22">
    <source>
        <dbReference type="PROSITE" id="PS50846"/>
    </source>
</evidence>
<dbReference type="NCBIfam" id="TIGR01525">
    <property type="entry name" value="ATPase-IB_hvy"/>
    <property type="match status" value="1"/>
</dbReference>
<evidence type="ECO:0000256" key="3">
    <source>
        <dbReference type="ARBA" id="ARBA00012517"/>
    </source>
</evidence>
<protein>
    <recommendedName>
        <fullName evidence="4">Copper-exporting P-type ATPase</fullName>
        <ecNumber evidence="3">7.2.2.8</ecNumber>
    </recommendedName>
    <alternativeName>
        <fullName evidence="18">Copper-exporting P-type ATPase A</fullName>
    </alternativeName>
    <alternativeName>
        <fullName evidence="19">Cu(+)-exporting ATPase</fullName>
    </alternativeName>
</protein>
<dbReference type="InterPro" id="IPR036163">
    <property type="entry name" value="HMA_dom_sf"/>
</dbReference>
<dbReference type="SFLD" id="SFLDS00003">
    <property type="entry name" value="Haloacid_Dehalogenase"/>
    <property type="match status" value="1"/>
</dbReference>
<dbReference type="InterPro" id="IPR023298">
    <property type="entry name" value="ATPase_P-typ_TM_dom_sf"/>
</dbReference>
<reference evidence="23 24" key="2">
    <citation type="submission" date="2020-02" db="EMBL/GenBank/DDBJ databases">
        <title>Candidatus Galacturonibacter soehngenii shows hetero-acetogenic catabolism of galacturonic acid but lacks a canonical carbon monoxide dehydrogenase/acetyl-CoA synthase complex.</title>
        <authorList>
            <person name="Diender M."/>
            <person name="Stouten G.R."/>
            <person name="Petersen J.F."/>
            <person name="Nielsen P.H."/>
            <person name="Dueholm M.S."/>
            <person name="Pronk J.T."/>
            <person name="Van Loosdrecht M.C.M."/>
        </authorList>
    </citation>
    <scope>NUCLEOTIDE SEQUENCE [LARGE SCALE GENOMIC DNA]</scope>
    <source>
        <strain evidence="23">GalUA</strain>
    </source>
</reference>
<organism evidence="23 24">
    <name type="scientific">Candidatus Galacturonatibacter soehngenii</name>
    <dbReference type="NCBI Taxonomy" id="2307010"/>
    <lineage>
        <taxon>Bacteria</taxon>
        <taxon>Bacillati</taxon>
        <taxon>Bacillota</taxon>
        <taxon>Clostridia</taxon>
        <taxon>Lachnospirales</taxon>
        <taxon>Lachnospiraceae</taxon>
        <taxon>Candidatus Galacturonatibacter</taxon>
    </lineage>
</organism>